<evidence type="ECO:0000313" key="3">
    <source>
        <dbReference type="EMBL" id="ESW14329.1"/>
    </source>
</evidence>
<dbReference type="OMA" id="MKGVNVP"/>
<dbReference type="PANTHER" id="PTHR33286:SF1">
    <property type="entry name" value="OS01G0800600 PROTEIN"/>
    <property type="match status" value="1"/>
</dbReference>
<feature type="chain" id="PRO_5004756432" description="Bifunctional inhibitor/plant lipid transfer protein/seed storage helical domain-containing protein" evidence="1">
    <location>
        <begin position="27"/>
        <end position="123"/>
    </location>
</feature>
<keyword evidence="1" id="KW-0732">Signal</keyword>
<dbReference type="SMR" id="V7B939"/>
<dbReference type="AlphaFoldDB" id="V7B939"/>
<organism evidence="3 4">
    <name type="scientific">Phaseolus vulgaris</name>
    <name type="common">Kidney bean</name>
    <name type="synonym">French bean</name>
    <dbReference type="NCBI Taxonomy" id="3885"/>
    <lineage>
        <taxon>Eukaryota</taxon>
        <taxon>Viridiplantae</taxon>
        <taxon>Streptophyta</taxon>
        <taxon>Embryophyta</taxon>
        <taxon>Tracheophyta</taxon>
        <taxon>Spermatophyta</taxon>
        <taxon>Magnoliopsida</taxon>
        <taxon>eudicotyledons</taxon>
        <taxon>Gunneridae</taxon>
        <taxon>Pentapetalae</taxon>
        <taxon>rosids</taxon>
        <taxon>fabids</taxon>
        <taxon>Fabales</taxon>
        <taxon>Fabaceae</taxon>
        <taxon>Papilionoideae</taxon>
        <taxon>50 kb inversion clade</taxon>
        <taxon>NPAAA clade</taxon>
        <taxon>indigoferoid/millettioid clade</taxon>
        <taxon>Phaseoleae</taxon>
        <taxon>Phaseolus</taxon>
    </lineage>
</organism>
<keyword evidence="4" id="KW-1185">Reference proteome</keyword>
<dbReference type="InterPro" id="IPR016140">
    <property type="entry name" value="Bifunc_inhib/LTP/seed_store"/>
</dbReference>
<name>V7B939_PHAVU</name>
<accession>V7B939</accession>
<dbReference type="PANTHER" id="PTHR33286">
    <property type="entry name" value="BIFUNCTIONAL INHIBITOR/LIPID-TRANSFER PROTEIN/SEED STORAGE 2S ALBUMIN SUPERFAMILY PROTEIN"/>
    <property type="match status" value="1"/>
</dbReference>
<dbReference type="Proteomes" id="UP000000226">
    <property type="component" value="Chromosome 8"/>
</dbReference>
<dbReference type="Gramene" id="ESW14329">
    <property type="protein sequence ID" value="ESW14329"/>
    <property type="gene ID" value="PHAVU_008G271700g"/>
</dbReference>
<dbReference type="InterPro" id="IPR036312">
    <property type="entry name" value="Bifun_inhib/LTP/seed_sf"/>
</dbReference>
<evidence type="ECO:0000259" key="2">
    <source>
        <dbReference type="Pfam" id="PF14368"/>
    </source>
</evidence>
<dbReference type="OrthoDB" id="1410463at2759"/>
<feature type="domain" description="Bifunctional inhibitor/plant lipid transfer protein/seed storage helical" evidence="2">
    <location>
        <begin position="23"/>
        <end position="108"/>
    </location>
</feature>
<sequence>MGNRAFALMVMVGGILVLGNLPGISAQCGGNFTAIFEQCEDFFREDGPREPSTECCDELQRQNIDTNCACAYIASRPPGIGPRNGIDLNRTVYVTRACGIPLSPGQECGEIIIAPTPAPYPLD</sequence>
<evidence type="ECO:0000256" key="1">
    <source>
        <dbReference type="SAM" id="SignalP"/>
    </source>
</evidence>
<gene>
    <name evidence="3" type="ORF">PHAVU_008G271700g</name>
</gene>
<dbReference type="SUPFAM" id="SSF47699">
    <property type="entry name" value="Bifunctional inhibitor/lipid-transfer protein/seed storage 2S albumin"/>
    <property type="match status" value="1"/>
</dbReference>
<reference evidence="4" key="1">
    <citation type="journal article" date="2014" name="Nat. Genet.">
        <title>A reference genome for common bean and genome-wide analysis of dual domestications.</title>
        <authorList>
            <person name="Schmutz J."/>
            <person name="McClean P.E."/>
            <person name="Mamidi S."/>
            <person name="Wu G.A."/>
            <person name="Cannon S.B."/>
            <person name="Grimwood J."/>
            <person name="Jenkins J."/>
            <person name="Shu S."/>
            <person name="Song Q."/>
            <person name="Chavarro C."/>
            <person name="Torres-Torres M."/>
            <person name="Geffroy V."/>
            <person name="Moghaddam S.M."/>
            <person name="Gao D."/>
            <person name="Abernathy B."/>
            <person name="Barry K."/>
            <person name="Blair M."/>
            <person name="Brick M.A."/>
            <person name="Chovatia M."/>
            <person name="Gepts P."/>
            <person name="Goodstein D.M."/>
            <person name="Gonzales M."/>
            <person name="Hellsten U."/>
            <person name="Hyten D.L."/>
            <person name="Jia G."/>
            <person name="Kelly J.D."/>
            <person name="Kudrna D."/>
            <person name="Lee R."/>
            <person name="Richard M.M."/>
            <person name="Miklas P.N."/>
            <person name="Osorno J.M."/>
            <person name="Rodrigues J."/>
            <person name="Thareau V."/>
            <person name="Urrea C.A."/>
            <person name="Wang M."/>
            <person name="Yu Y."/>
            <person name="Zhang M."/>
            <person name="Wing R.A."/>
            <person name="Cregan P.B."/>
            <person name="Rokhsar D.S."/>
            <person name="Jackson S.A."/>
        </authorList>
    </citation>
    <scope>NUCLEOTIDE SEQUENCE [LARGE SCALE GENOMIC DNA]</scope>
    <source>
        <strain evidence="4">cv. G19833</strain>
    </source>
</reference>
<proteinExistence type="predicted"/>
<dbReference type="EMBL" id="CM002295">
    <property type="protein sequence ID" value="ESW14329.1"/>
    <property type="molecule type" value="Genomic_DNA"/>
</dbReference>
<evidence type="ECO:0000313" key="4">
    <source>
        <dbReference type="Proteomes" id="UP000000226"/>
    </source>
</evidence>
<dbReference type="Pfam" id="PF14368">
    <property type="entry name" value="LTP_2"/>
    <property type="match status" value="1"/>
</dbReference>
<dbReference type="Gene3D" id="1.10.110.10">
    <property type="entry name" value="Plant lipid-transfer and hydrophobic proteins"/>
    <property type="match status" value="1"/>
</dbReference>
<feature type="signal peptide" evidence="1">
    <location>
        <begin position="1"/>
        <end position="26"/>
    </location>
</feature>
<protein>
    <recommendedName>
        <fullName evidence="2">Bifunctional inhibitor/plant lipid transfer protein/seed storage helical domain-containing protein</fullName>
    </recommendedName>
</protein>